<comment type="catalytic activity">
    <reaction evidence="5">
        <text>a 1,2-diacyl-sn-glycerol + H2O = a 2-acylglycerol + a fatty acid + H(+)</text>
        <dbReference type="Rhea" id="RHEA:33275"/>
        <dbReference type="ChEBI" id="CHEBI:15377"/>
        <dbReference type="ChEBI" id="CHEBI:15378"/>
        <dbReference type="ChEBI" id="CHEBI:17389"/>
        <dbReference type="ChEBI" id="CHEBI:17815"/>
        <dbReference type="ChEBI" id="CHEBI:28868"/>
        <dbReference type="EC" id="3.1.1.116"/>
    </reaction>
</comment>
<protein>
    <recommendedName>
        <fullName evidence="7">sn-1-specific diacylglycerol lipase ABHD11</fullName>
        <ecNumber evidence="3">3.1.1.116</ecNumber>
    </recommendedName>
    <alternativeName>
        <fullName evidence="4">Alpha/beta hydrolase domain-containing protein 11</fullName>
    </alternativeName>
</protein>
<dbReference type="Gene3D" id="3.40.50.1820">
    <property type="entry name" value="alpha/beta hydrolase"/>
    <property type="match status" value="4"/>
</dbReference>
<accession>A0AAV8YSW2</accession>
<evidence type="ECO:0000313" key="14">
    <source>
        <dbReference type="Proteomes" id="UP001162156"/>
    </source>
</evidence>
<dbReference type="EC" id="3.1.1.116" evidence="3"/>
<dbReference type="InterPro" id="IPR000073">
    <property type="entry name" value="AB_hydrolase_1"/>
</dbReference>
<feature type="domain" description="AB hydrolase-1" evidence="12">
    <location>
        <begin position="293"/>
        <end position="394"/>
    </location>
</feature>
<evidence type="ECO:0000256" key="11">
    <source>
        <dbReference type="ARBA" id="ARBA00048919"/>
    </source>
</evidence>
<evidence type="ECO:0000259" key="12">
    <source>
        <dbReference type="Pfam" id="PF00561"/>
    </source>
</evidence>
<dbReference type="PRINTS" id="PR00111">
    <property type="entry name" value="ABHYDROLASE"/>
</dbReference>
<evidence type="ECO:0000256" key="4">
    <source>
        <dbReference type="ARBA" id="ARBA00042703"/>
    </source>
</evidence>
<dbReference type="PANTHER" id="PTHR46118:SF4">
    <property type="entry name" value="PROTEIN ABHD11"/>
    <property type="match status" value="1"/>
</dbReference>
<comment type="catalytic activity">
    <reaction evidence="9">
        <text>1,2-didecanoylglycerol + H2O = decanoylglycerol + decanoate + H(+)</text>
        <dbReference type="Rhea" id="RHEA:48596"/>
        <dbReference type="ChEBI" id="CHEBI:11152"/>
        <dbReference type="ChEBI" id="CHEBI:15377"/>
        <dbReference type="ChEBI" id="CHEBI:15378"/>
        <dbReference type="ChEBI" id="CHEBI:27689"/>
        <dbReference type="ChEBI" id="CHEBI:90605"/>
    </reaction>
</comment>
<keyword evidence="2" id="KW-0378">Hydrolase</keyword>
<evidence type="ECO:0000313" key="13">
    <source>
        <dbReference type="EMBL" id="KAJ8953715.1"/>
    </source>
</evidence>
<dbReference type="InterPro" id="IPR029058">
    <property type="entry name" value="AB_hydrolase_fold"/>
</dbReference>
<comment type="catalytic activity">
    <reaction evidence="10">
        <text>1-octadecanoyl-2-(9Z-octadecenoyl)-sn-glycerol + H2O = 2-(9Z-octadecenoyl)-glycerol + octadecanoate + H(+)</text>
        <dbReference type="Rhea" id="RHEA:77103"/>
        <dbReference type="ChEBI" id="CHEBI:15377"/>
        <dbReference type="ChEBI" id="CHEBI:15378"/>
        <dbReference type="ChEBI" id="CHEBI:25629"/>
        <dbReference type="ChEBI" id="CHEBI:73990"/>
        <dbReference type="ChEBI" id="CHEBI:75468"/>
    </reaction>
</comment>
<evidence type="ECO:0000256" key="2">
    <source>
        <dbReference type="ARBA" id="ARBA00022801"/>
    </source>
</evidence>
<reference evidence="13" key="1">
    <citation type="journal article" date="2023" name="Insect Mol. Biol.">
        <title>Genome sequencing provides insights into the evolution of gene families encoding plant cell wall-degrading enzymes in longhorned beetles.</title>
        <authorList>
            <person name="Shin N.R."/>
            <person name="Okamura Y."/>
            <person name="Kirsch R."/>
            <person name="Pauchet Y."/>
        </authorList>
    </citation>
    <scope>NUCLEOTIDE SEQUENCE</scope>
    <source>
        <strain evidence="13">RBIC_L_NR</strain>
    </source>
</reference>
<dbReference type="AlphaFoldDB" id="A0AAV8YSW2"/>
<dbReference type="Pfam" id="PF00561">
    <property type="entry name" value="Abhydrolase_1"/>
    <property type="match status" value="2"/>
</dbReference>
<dbReference type="SUPFAM" id="SSF53474">
    <property type="entry name" value="alpha/beta-Hydrolases"/>
    <property type="match status" value="2"/>
</dbReference>
<dbReference type="GO" id="GO:0052689">
    <property type="term" value="F:carboxylic ester hydrolase activity"/>
    <property type="evidence" value="ECO:0007669"/>
    <property type="project" value="TreeGrafter"/>
</dbReference>
<proteinExistence type="inferred from homology"/>
<dbReference type="PANTHER" id="PTHR46118">
    <property type="entry name" value="PROTEIN ABHD11"/>
    <property type="match status" value="1"/>
</dbReference>
<evidence type="ECO:0000256" key="5">
    <source>
        <dbReference type="ARBA" id="ARBA00043667"/>
    </source>
</evidence>
<evidence type="ECO:0000256" key="6">
    <source>
        <dbReference type="ARBA" id="ARBA00043742"/>
    </source>
</evidence>
<organism evidence="13 14">
    <name type="scientific">Rhamnusium bicolor</name>
    <dbReference type="NCBI Taxonomy" id="1586634"/>
    <lineage>
        <taxon>Eukaryota</taxon>
        <taxon>Metazoa</taxon>
        <taxon>Ecdysozoa</taxon>
        <taxon>Arthropoda</taxon>
        <taxon>Hexapoda</taxon>
        <taxon>Insecta</taxon>
        <taxon>Pterygota</taxon>
        <taxon>Neoptera</taxon>
        <taxon>Endopterygota</taxon>
        <taxon>Coleoptera</taxon>
        <taxon>Polyphaga</taxon>
        <taxon>Cucujiformia</taxon>
        <taxon>Chrysomeloidea</taxon>
        <taxon>Cerambycidae</taxon>
        <taxon>Lepturinae</taxon>
        <taxon>Rhagiini</taxon>
        <taxon>Rhamnusium</taxon>
    </lineage>
</organism>
<evidence type="ECO:0000256" key="3">
    <source>
        <dbReference type="ARBA" id="ARBA00026104"/>
    </source>
</evidence>
<comment type="catalytic activity">
    <reaction evidence="11">
        <text>1-octadecanoyl-2-(5Z,8Z,11Z,14Z-eicosatetraenoyl)-sn-glycerol + H2O = 2-(5Z,8Z,11Z,14Z-eicosatetraenoyl)-glycerol + octadecanoate + H(+)</text>
        <dbReference type="Rhea" id="RHEA:38507"/>
        <dbReference type="ChEBI" id="CHEBI:15377"/>
        <dbReference type="ChEBI" id="CHEBI:15378"/>
        <dbReference type="ChEBI" id="CHEBI:25629"/>
        <dbReference type="ChEBI" id="CHEBI:52392"/>
        <dbReference type="ChEBI" id="CHEBI:75728"/>
    </reaction>
</comment>
<comment type="similarity">
    <text evidence="1">Belongs to the AB hydrolase superfamily.</text>
</comment>
<comment type="caution">
    <text evidence="13">The sequence shown here is derived from an EMBL/GenBank/DDBJ whole genome shotgun (WGS) entry which is preliminary data.</text>
</comment>
<evidence type="ECO:0000256" key="10">
    <source>
        <dbReference type="ARBA" id="ARBA00048513"/>
    </source>
</evidence>
<evidence type="ECO:0000256" key="9">
    <source>
        <dbReference type="ARBA" id="ARBA00048504"/>
    </source>
</evidence>
<feature type="domain" description="AB hydrolase-1" evidence="12">
    <location>
        <begin position="60"/>
        <end position="128"/>
    </location>
</feature>
<evidence type="ECO:0000256" key="1">
    <source>
        <dbReference type="ARBA" id="ARBA00008645"/>
    </source>
</evidence>
<dbReference type="Proteomes" id="UP001162156">
    <property type="component" value="Unassembled WGS sequence"/>
</dbReference>
<comment type="catalytic activity">
    <reaction evidence="6">
        <text>a 1,3-diacyl-sn-glycerol + H2O = a 1-acyl-sn-glycerol + a fatty acid + H(+)</text>
        <dbReference type="Rhea" id="RHEA:38503"/>
        <dbReference type="ChEBI" id="CHEBI:15377"/>
        <dbReference type="ChEBI" id="CHEBI:15378"/>
        <dbReference type="ChEBI" id="CHEBI:28868"/>
        <dbReference type="ChEBI" id="CHEBI:64683"/>
        <dbReference type="ChEBI" id="CHEBI:77272"/>
    </reaction>
</comment>
<keyword evidence="14" id="KW-1185">Reference proteome</keyword>
<name>A0AAV8YSW2_9CUCU</name>
<gene>
    <name evidence="13" type="ORF">NQ314_007325</name>
</gene>
<evidence type="ECO:0000256" key="8">
    <source>
        <dbReference type="ARBA" id="ARBA00048283"/>
    </source>
</evidence>
<dbReference type="EMBL" id="JANEYF010001958">
    <property type="protein sequence ID" value="KAJ8953715.1"/>
    <property type="molecule type" value="Genomic_DNA"/>
</dbReference>
<evidence type="ECO:0000256" key="7">
    <source>
        <dbReference type="ARBA" id="ARBA00044064"/>
    </source>
</evidence>
<sequence length="506" mass="56966">MLPVKFRNGIKVSKCSQQMYLKAYQILRNLTSTETLEPVKLSYATYESTGSATEADMQAPALVIMHGLFGSKANWGSLCKVYQQRTDPQRKIVAVDARNHGDSTHDKNHTYAHLAADIRAFLEQLKPELVDRLIVADISPVTTSPNLNSMPALFQALESVNLPSEIPMSQARATVDLQLSKSIPEKTLRSFLLTNLVQRDNGSYNWRVNIPVLLSNFNNIARFPLVNDLQYEGPVLFLGGGNSDFIHIPIVSFARTKSFQQADLLQNEDNFDLSYASYELTESYSKSSPQPTPLVILHGLMGSKNNWNSFCKRFHENNKNKVFALDARNHGDSPHRREHSYDNLVIDLRRFLYKMDIKKVCLLGHSMGGRAVMLFALKYPDLVEKLVVADMSPITTSSNFKKTTEILLVLKKLELPKNVPLSEARKLVGEILAPVVKSNAVTAFLLTNLVQKMDGRKSDYPNILKLFPNAELKFIEGAGHWLHSEKPAEFLNITLEFLNRKITSSD</sequence>
<dbReference type="GO" id="GO:0005739">
    <property type="term" value="C:mitochondrion"/>
    <property type="evidence" value="ECO:0007669"/>
    <property type="project" value="TreeGrafter"/>
</dbReference>
<comment type="catalytic activity">
    <reaction evidence="8">
        <text>1-octadecanoyl-2-(4Z,7Z,10Z,13Z,16Z,19Z-docosahexaenoyl)-sn-glycerol + H2O = 2-(4Z,7Z,10Z,13Z,16Z,19Z-docosahexaenoyl)-glycerol + octadecanoate + H(+)</text>
        <dbReference type="Rhea" id="RHEA:77107"/>
        <dbReference type="ChEBI" id="CHEBI:15377"/>
        <dbReference type="ChEBI" id="CHEBI:15378"/>
        <dbReference type="ChEBI" id="CHEBI:25629"/>
        <dbReference type="ChEBI" id="CHEBI:77129"/>
        <dbReference type="ChEBI" id="CHEBI:186738"/>
    </reaction>
</comment>